<organism evidence="2 3">
    <name type="scientific">Trichocoleus desertorum GB2-A4</name>
    <dbReference type="NCBI Taxonomy" id="2933944"/>
    <lineage>
        <taxon>Bacteria</taxon>
        <taxon>Bacillati</taxon>
        <taxon>Cyanobacteriota</taxon>
        <taxon>Cyanophyceae</taxon>
        <taxon>Leptolyngbyales</taxon>
        <taxon>Trichocoleusaceae</taxon>
        <taxon>Trichocoleus</taxon>
    </lineage>
</organism>
<dbReference type="SUPFAM" id="SSF103247">
    <property type="entry name" value="TT1751-like"/>
    <property type="match status" value="1"/>
</dbReference>
<dbReference type="PANTHER" id="PTHR38342:SF2">
    <property type="entry name" value="INNER MEMBRANE OR EXPORTED"/>
    <property type="match status" value="1"/>
</dbReference>
<dbReference type="EMBL" id="JAMPKM010000026">
    <property type="protein sequence ID" value="MEP0820345.1"/>
    <property type="molecule type" value="Genomic_DNA"/>
</dbReference>
<evidence type="ECO:0000313" key="2">
    <source>
        <dbReference type="EMBL" id="MEP0820345.1"/>
    </source>
</evidence>
<comment type="caution">
    <text evidence="2">The sequence shown here is derived from an EMBL/GenBank/DDBJ whole genome shotgun (WGS) entry which is preliminary data.</text>
</comment>
<dbReference type="Proteomes" id="UP001464891">
    <property type="component" value="Unassembled WGS sequence"/>
</dbReference>
<evidence type="ECO:0000259" key="1">
    <source>
        <dbReference type="Pfam" id="PF03625"/>
    </source>
</evidence>
<dbReference type="RefSeq" id="WP_190441376.1">
    <property type="nucleotide sequence ID" value="NZ_JAMPKM010000026.1"/>
</dbReference>
<dbReference type="Gene3D" id="3.30.310.70">
    <property type="entry name" value="TT1751-like domain"/>
    <property type="match status" value="1"/>
</dbReference>
<reference evidence="2 3" key="1">
    <citation type="submission" date="2022-04" db="EMBL/GenBank/DDBJ databases">
        <title>Positive selection, recombination, and allopatry shape intraspecific diversity of widespread and dominant cyanobacteria.</title>
        <authorList>
            <person name="Wei J."/>
            <person name="Shu W."/>
            <person name="Hu C."/>
        </authorList>
    </citation>
    <scope>NUCLEOTIDE SEQUENCE [LARGE SCALE GENOMIC DNA]</scope>
    <source>
        <strain evidence="2 3">GB2-A4</strain>
    </source>
</reference>
<dbReference type="Pfam" id="PF03625">
    <property type="entry name" value="DUF302"/>
    <property type="match status" value="1"/>
</dbReference>
<feature type="domain" description="DUF302" evidence="1">
    <location>
        <begin position="38"/>
        <end position="100"/>
    </location>
</feature>
<name>A0ABV0JEY4_9CYAN</name>
<dbReference type="InterPro" id="IPR005180">
    <property type="entry name" value="DUF302"/>
</dbReference>
<sequence>MSAINGIINQISPYPVTETIDRLVSVLQAKEITIFARIDQRLEAEKVGLNLHPTQLLLFGNPKAGTLLMVAEPAIALDLPLKILAWEAADSQVWVSYNDPNYLKQRFSLSDEWVKNIAVIAPLIEQMLA</sequence>
<accession>A0ABV0JEY4</accession>
<protein>
    <submittedName>
        <fullName evidence="2">DUF302 domain-containing protein</fullName>
    </submittedName>
</protein>
<proteinExistence type="predicted"/>
<evidence type="ECO:0000313" key="3">
    <source>
        <dbReference type="Proteomes" id="UP001464891"/>
    </source>
</evidence>
<keyword evidence="3" id="KW-1185">Reference proteome</keyword>
<dbReference type="InterPro" id="IPR035923">
    <property type="entry name" value="TT1751-like_sf"/>
</dbReference>
<dbReference type="CDD" id="cd14797">
    <property type="entry name" value="DUF302"/>
    <property type="match status" value="1"/>
</dbReference>
<gene>
    <name evidence="2" type="ORF">NC998_24920</name>
</gene>
<dbReference type="PANTHER" id="PTHR38342">
    <property type="entry name" value="SLR5037 PROTEIN"/>
    <property type="match status" value="1"/>
</dbReference>